<sequence>HPLLGAPSSGSFGCGLLVAASGATGPARGADAQPYIFSASFSARRERK</sequence>
<accession>A0A392SQR6</accession>
<reference evidence="1 2" key="1">
    <citation type="journal article" date="2018" name="Front. Plant Sci.">
        <title>Red Clover (Trifolium pratense) and Zigzag Clover (T. medium) - A Picture of Genomic Similarities and Differences.</title>
        <authorList>
            <person name="Dluhosova J."/>
            <person name="Istvanek J."/>
            <person name="Nedelnik J."/>
            <person name="Repkova J."/>
        </authorList>
    </citation>
    <scope>NUCLEOTIDE SEQUENCE [LARGE SCALE GENOMIC DNA]</scope>
    <source>
        <strain evidence="2">cv. 10/8</strain>
        <tissue evidence="1">Leaf</tissue>
    </source>
</reference>
<dbReference type="EMBL" id="LXQA010421523">
    <property type="protein sequence ID" value="MCI50762.1"/>
    <property type="molecule type" value="Genomic_DNA"/>
</dbReference>
<dbReference type="Proteomes" id="UP000265520">
    <property type="component" value="Unassembled WGS sequence"/>
</dbReference>
<evidence type="ECO:0000313" key="1">
    <source>
        <dbReference type="EMBL" id="MCI50762.1"/>
    </source>
</evidence>
<feature type="non-terminal residue" evidence="1">
    <location>
        <position position="1"/>
    </location>
</feature>
<proteinExistence type="predicted"/>
<keyword evidence="2" id="KW-1185">Reference proteome</keyword>
<protein>
    <submittedName>
        <fullName evidence="1">Uncharacterized protein</fullName>
    </submittedName>
</protein>
<dbReference type="AlphaFoldDB" id="A0A392SQR6"/>
<organism evidence="1 2">
    <name type="scientific">Trifolium medium</name>
    <dbReference type="NCBI Taxonomy" id="97028"/>
    <lineage>
        <taxon>Eukaryota</taxon>
        <taxon>Viridiplantae</taxon>
        <taxon>Streptophyta</taxon>
        <taxon>Embryophyta</taxon>
        <taxon>Tracheophyta</taxon>
        <taxon>Spermatophyta</taxon>
        <taxon>Magnoliopsida</taxon>
        <taxon>eudicotyledons</taxon>
        <taxon>Gunneridae</taxon>
        <taxon>Pentapetalae</taxon>
        <taxon>rosids</taxon>
        <taxon>fabids</taxon>
        <taxon>Fabales</taxon>
        <taxon>Fabaceae</taxon>
        <taxon>Papilionoideae</taxon>
        <taxon>50 kb inversion clade</taxon>
        <taxon>NPAAA clade</taxon>
        <taxon>Hologalegina</taxon>
        <taxon>IRL clade</taxon>
        <taxon>Trifolieae</taxon>
        <taxon>Trifolium</taxon>
    </lineage>
</organism>
<evidence type="ECO:0000313" key="2">
    <source>
        <dbReference type="Proteomes" id="UP000265520"/>
    </source>
</evidence>
<name>A0A392SQR6_9FABA</name>
<comment type="caution">
    <text evidence="1">The sequence shown here is derived from an EMBL/GenBank/DDBJ whole genome shotgun (WGS) entry which is preliminary data.</text>
</comment>